<evidence type="ECO:0000313" key="2">
    <source>
        <dbReference type="EMBL" id="KAL2502493.1"/>
    </source>
</evidence>
<feature type="region of interest" description="Disordered" evidence="1">
    <location>
        <begin position="1"/>
        <end position="84"/>
    </location>
</feature>
<dbReference type="EMBL" id="JBFOLJ010000010">
    <property type="protein sequence ID" value="KAL2502493.1"/>
    <property type="molecule type" value="Genomic_DNA"/>
</dbReference>
<proteinExistence type="predicted"/>
<keyword evidence="3" id="KW-1185">Reference proteome</keyword>
<feature type="compositionally biased region" description="Polar residues" evidence="1">
    <location>
        <begin position="57"/>
        <end position="68"/>
    </location>
</feature>
<feature type="compositionally biased region" description="Low complexity" evidence="1">
    <location>
        <begin position="39"/>
        <end position="56"/>
    </location>
</feature>
<gene>
    <name evidence="2" type="ORF">Fot_36341</name>
</gene>
<comment type="caution">
    <text evidence="2">The sequence shown here is derived from an EMBL/GenBank/DDBJ whole genome shotgun (WGS) entry which is preliminary data.</text>
</comment>
<dbReference type="Proteomes" id="UP001604277">
    <property type="component" value="Unassembled WGS sequence"/>
</dbReference>
<protein>
    <submittedName>
        <fullName evidence="2">Uncharacterized protein</fullName>
    </submittedName>
</protein>
<evidence type="ECO:0000256" key="1">
    <source>
        <dbReference type="SAM" id="MobiDB-lite"/>
    </source>
</evidence>
<evidence type="ECO:0000313" key="3">
    <source>
        <dbReference type="Proteomes" id="UP001604277"/>
    </source>
</evidence>
<organism evidence="2 3">
    <name type="scientific">Forsythia ovata</name>
    <dbReference type="NCBI Taxonomy" id="205694"/>
    <lineage>
        <taxon>Eukaryota</taxon>
        <taxon>Viridiplantae</taxon>
        <taxon>Streptophyta</taxon>
        <taxon>Embryophyta</taxon>
        <taxon>Tracheophyta</taxon>
        <taxon>Spermatophyta</taxon>
        <taxon>Magnoliopsida</taxon>
        <taxon>eudicotyledons</taxon>
        <taxon>Gunneridae</taxon>
        <taxon>Pentapetalae</taxon>
        <taxon>asterids</taxon>
        <taxon>lamiids</taxon>
        <taxon>Lamiales</taxon>
        <taxon>Oleaceae</taxon>
        <taxon>Forsythieae</taxon>
        <taxon>Forsythia</taxon>
    </lineage>
</organism>
<accession>A0ABD1SRY3</accession>
<feature type="compositionally biased region" description="Polar residues" evidence="1">
    <location>
        <begin position="1"/>
        <end position="25"/>
    </location>
</feature>
<dbReference type="AlphaFoldDB" id="A0ABD1SRY3"/>
<sequence>MAAAAVQQQIPITYQSQSPPSTQLLKLTIKPLPRRNRSGRGASRARMADSAARSYATANPTTPSSKPLRTSKKSKNSSLNGDRSLPYVKLRISEELEKSRIWKLTETDEPSQLRSLRLPDSLLSVRV</sequence>
<name>A0ABD1SRY3_9LAMI</name>
<reference evidence="3" key="1">
    <citation type="submission" date="2024-07" db="EMBL/GenBank/DDBJ databases">
        <title>Two chromosome-level genome assemblies of Korean endemic species Abeliophyllum distichum and Forsythia ovata (Oleaceae).</title>
        <authorList>
            <person name="Jang H."/>
        </authorList>
    </citation>
    <scope>NUCLEOTIDE SEQUENCE [LARGE SCALE GENOMIC DNA]</scope>
</reference>